<accession>A0A514CT27</accession>
<evidence type="ECO:0000313" key="1">
    <source>
        <dbReference type="EMBL" id="QDH83622.1"/>
    </source>
</evidence>
<sequence length="518" mass="55748">MASTTFVYYKDTNSDTVVQAQLGSLLQPGETITLVELGAPTPVTTTPLNATYLGIDGVTIEVRMTGGSPGISYGIDVVVTTNLRKFGALLAVTCNTQSGELVPYSTQSPDAFKDLVDTVQAGDSVIGTCVFSYPVDIDPSGGFVLYELLAEDGTVYAAGNAFEYRVEVNGFSNNVLARAVIVVPSDIPPTIENQKYQLRWTIQRRQPDGSTVREFQGEAITVVGLVTVPIGVQPQVEMQGDPATLELVTDQMYDRVGIQLFRQNQQLVPLTMISDTSQPATDAPIKVASGWYYAGVLVTDNLPAAVYPYSVVWKFWQSKYSARVYTERTDLFVINASLANAIDDVKAKINKARTTLYGAPDLLFPPTTIMTWLRRAADAFNGWMGVSTNFTMTNALGGIREYWLMLAELFAIEAQYLAEGEKAFDFQGQAISLNVDRTQYLDSAASKIQSRLDNELKPFKQNLIIRGNTGGDGSGGGSGGAGVARGATGAVGITISPASVWGRYAPASYNWGACAGPL</sequence>
<dbReference type="RefSeq" id="YP_009903821.1">
    <property type="nucleotide sequence ID" value="NC_049849.1"/>
</dbReference>
<evidence type="ECO:0000313" key="2">
    <source>
        <dbReference type="Proteomes" id="UP000320799"/>
    </source>
</evidence>
<organism evidence="1 2">
    <name type="scientific">Achromobacter phage Motura</name>
    <dbReference type="NCBI Taxonomy" id="2591403"/>
    <lineage>
        <taxon>Viruses</taxon>
        <taxon>Duplodnaviria</taxon>
        <taxon>Heunggongvirae</taxon>
        <taxon>Uroviricota</taxon>
        <taxon>Caudoviricetes</taxon>
        <taxon>Moturavirus</taxon>
        <taxon>Moturavirus motura</taxon>
    </lineage>
</organism>
<dbReference type="Proteomes" id="UP000320799">
    <property type="component" value="Segment"/>
</dbReference>
<protein>
    <recommendedName>
        <fullName evidence="3">Tail protein</fullName>
    </recommendedName>
</protein>
<dbReference type="KEGG" id="vg:56136097"/>
<proteinExistence type="predicted"/>
<keyword evidence="2" id="KW-1185">Reference proteome</keyword>
<dbReference type="GeneID" id="56136097"/>
<name>A0A514CT27_9CAUD</name>
<dbReference type="EMBL" id="MN094788">
    <property type="protein sequence ID" value="QDH83622.1"/>
    <property type="molecule type" value="Genomic_DNA"/>
</dbReference>
<reference evidence="1 2" key="1">
    <citation type="submission" date="2019-06" db="EMBL/GenBank/DDBJ databases">
        <authorList>
            <person name="Kincaid V.D."/>
            <person name="Fuller A."/>
            <person name="Hodges K."/>
            <person name="Bansal M."/>
            <person name="Essig J."/>
            <person name="Johnson A."/>
        </authorList>
    </citation>
    <scope>NUCLEOTIDE SEQUENCE [LARGE SCALE GENOMIC DNA]</scope>
</reference>
<evidence type="ECO:0008006" key="3">
    <source>
        <dbReference type="Google" id="ProtNLM"/>
    </source>
</evidence>